<sequence>MRFLLAAVVAVLLVGLVPAVTPKATAQPGATSTEIEVTEVTPSIIGPDSPPELTITGTVANTGNRTLSNLEMRVQRGTPRTTESDVRAALQGNTATAAHTRFTTIAGSLSPGSRERFTLHIPITGGTDSLRISHPGVYPLLLNVNGAPTSGNRARVAEAQFMLPVLAPPGSTGDAPDQPTPFTMLIPLIDRPRMERAGTPGSPAVLTDDRLAQSLAPGGRLFGLVDAVGKKAPPGSPVGRGLCFAVDPDLIVTARAMADGYRVRHNDGSTRQGRGTEAAKRWLTKLREVVQGRCVIALPYGDADIVALGRAGLPDLVSGALDGAEIVRAELGVAPRRDILWPIDGALDEPAATQLSGTGIDTLLMHPRSLALPRGSLQPVRIKTQNGNYTPTAHPVDPLLSRALNPHGGSSTVLSPTGDATLSALNTLGALAFRATAGSGGHNATSLLAPPRRWNLHGQDLAGLLTGLEKLTKAGYVQPTGFPGTTESGGGSSGDTESGGGSSEQSGSSHDAPPSRTTAAPTTPASRQPQQDSRQEQAATAKQLPMATLTYPVSAATEEIRQETLDIIAARNYKIGELYRAAERDPALNVDPADLTTSLRNGLLRSASSAWRGDPTASRRWVSTATEALADSLNGVRIDEFNGQISLTSSNSPIPVTVTNRLPVTVAVNLHVDSPPGITVTDLGLLKIPARGSRQFWLDTEVNRSGKFSVDITIRTEGGTQLGSTRRIQLESNAYGTMPLLITIVGAALLVLLSARRLVRRARAQRAEAAAGEQQPHNNDDQQETEQPIRGGSASSESEPAAPGAATESSDHKHPDTEHDATERNQNEE</sequence>
<dbReference type="InterPro" id="IPR046112">
    <property type="entry name" value="DUF6049"/>
</dbReference>
<feature type="region of interest" description="Disordered" evidence="1">
    <location>
        <begin position="476"/>
        <end position="545"/>
    </location>
</feature>
<feature type="transmembrane region" description="Helical" evidence="2">
    <location>
        <begin position="734"/>
        <end position="753"/>
    </location>
</feature>
<feature type="compositionally biased region" description="Low complexity" evidence="1">
    <location>
        <begin position="503"/>
        <end position="527"/>
    </location>
</feature>
<protein>
    <recommendedName>
        <fullName evidence="6">Secreted protein</fullName>
    </recommendedName>
</protein>
<feature type="compositionally biased region" description="Basic and acidic residues" evidence="1">
    <location>
        <begin position="809"/>
        <end position="829"/>
    </location>
</feature>
<dbReference type="RefSeq" id="WP_141921382.1">
    <property type="nucleotide sequence ID" value="NZ_QPJC01000001.1"/>
</dbReference>
<name>A0A368VZ84_9ACTN</name>
<evidence type="ECO:0000313" key="4">
    <source>
        <dbReference type="EMBL" id="RCW47215.1"/>
    </source>
</evidence>
<feature type="compositionally biased region" description="Gly residues" evidence="1">
    <location>
        <begin position="487"/>
        <end position="502"/>
    </location>
</feature>
<keyword evidence="3" id="KW-0732">Signal</keyword>
<comment type="caution">
    <text evidence="4">The sequence shown here is derived from an EMBL/GenBank/DDBJ whole genome shotgun (WGS) entry which is preliminary data.</text>
</comment>
<keyword evidence="2" id="KW-0472">Membrane</keyword>
<evidence type="ECO:0008006" key="6">
    <source>
        <dbReference type="Google" id="ProtNLM"/>
    </source>
</evidence>
<keyword evidence="2" id="KW-0812">Transmembrane</keyword>
<evidence type="ECO:0000313" key="5">
    <source>
        <dbReference type="Proteomes" id="UP000253495"/>
    </source>
</evidence>
<evidence type="ECO:0000256" key="3">
    <source>
        <dbReference type="SAM" id="SignalP"/>
    </source>
</evidence>
<feature type="compositionally biased region" description="Low complexity" evidence="1">
    <location>
        <begin position="791"/>
        <end position="808"/>
    </location>
</feature>
<gene>
    <name evidence="4" type="ORF">DFQ14_101561</name>
</gene>
<feature type="compositionally biased region" description="Polar residues" evidence="1">
    <location>
        <begin position="528"/>
        <end position="540"/>
    </location>
</feature>
<evidence type="ECO:0000256" key="1">
    <source>
        <dbReference type="SAM" id="MobiDB-lite"/>
    </source>
</evidence>
<organism evidence="4 5">
    <name type="scientific">Halopolyspora algeriensis</name>
    <dbReference type="NCBI Taxonomy" id="1500506"/>
    <lineage>
        <taxon>Bacteria</taxon>
        <taxon>Bacillati</taxon>
        <taxon>Actinomycetota</taxon>
        <taxon>Actinomycetes</taxon>
        <taxon>Actinomycetes incertae sedis</taxon>
        <taxon>Halopolyspora</taxon>
    </lineage>
</organism>
<evidence type="ECO:0000256" key="2">
    <source>
        <dbReference type="SAM" id="Phobius"/>
    </source>
</evidence>
<dbReference type="Proteomes" id="UP000253495">
    <property type="component" value="Unassembled WGS sequence"/>
</dbReference>
<keyword evidence="5" id="KW-1185">Reference proteome</keyword>
<dbReference type="Pfam" id="PF19516">
    <property type="entry name" value="DUF6049"/>
    <property type="match status" value="1"/>
</dbReference>
<dbReference type="AlphaFoldDB" id="A0A368VZ84"/>
<proteinExistence type="predicted"/>
<dbReference type="OrthoDB" id="3797035at2"/>
<feature type="chain" id="PRO_5016851051" description="Secreted protein" evidence="3">
    <location>
        <begin position="27"/>
        <end position="829"/>
    </location>
</feature>
<feature type="region of interest" description="Disordered" evidence="1">
    <location>
        <begin position="767"/>
        <end position="829"/>
    </location>
</feature>
<feature type="signal peptide" evidence="3">
    <location>
        <begin position="1"/>
        <end position="26"/>
    </location>
</feature>
<reference evidence="4 5" key="1">
    <citation type="submission" date="2018-07" db="EMBL/GenBank/DDBJ databases">
        <title>Genomic Encyclopedia of Type Strains, Phase III (KMG-III): the genomes of soil and plant-associated and newly described type strains.</title>
        <authorList>
            <person name="Whitman W."/>
        </authorList>
    </citation>
    <scope>NUCLEOTIDE SEQUENCE [LARGE SCALE GENOMIC DNA]</scope>
    <source>
        <strain evidence="4 5">CECT 8575</strain>
    </source>
</reference>
<keyword evidence="2" id="KW-1133">Transmembrane helix</keyword>
<dbReference type="EMBL" id="QPJC01000001">
    <property type="protein sequence ID" value="RCW47215.1"/>
    <property type="molecule type" value="Genomic_DNA"/>
</dbReference>
<accession>A0A368VZ84</accession>